<evidence type="ECO:0000313" key="1">
    <source>
        <dbReference type="Ensembl" id="ENSMMSP00000026394.1"/>
    </source>
</evidence>
<sequence>MGMTASTPCSPMSSHTKERVTMTKVTLENFYNNLIPQLEEPLVRRGLFRRKMRAMCMQ</sequence>
<evidence type="ECO:0000313" key="2">
    <source>
        <dbReference type="Proteomes" id="UP000694544"/>
    </source>
</evidence>
<dbReference type="GeneTree" id="ENSGT00940000169569"/>
<dbReference type="Proteomes" id="UP000694544">
    <property type="component" value="Unplaced"/>
</dbReference>
<name>A0A8C6EB76_MOSMO</name>
<accession>A0A8C6EB76</accession>
<keyword evidence="2" id="KW-1185">Reference proteome</keyword>
<reference evidence="1" key="1">
    <citation type="submission" date="2025-08" db="UniProtKB">
        <authorList>
            <consortium name="Ensembl"/>
        </authorList>
    </citation>
    <scope>IDENTIFICATION</scope>
</reference>
<organism evidence="1 2">
    <name type="scientific">Moschus moschiferus</name>
    <name type="common">Siberian musk deer</name>
    <name type="synonym">Moschus sibiricus</name>
    <dbReference type="NCBI Taxonomy" id="68415"/>
    <lineage>
        <taxon>Eukaryota</taxon>
        <taxon>Metazoa</taxon>
        <taxon>Chordata</taxon>
        <taxon>Craniata</taxon>
        <taxon>Vertebrata</taxon>
        <taxon>Euteleostomi</taxon>
        <taxon>Mammalia</taxon>
        <taxon>Eutheria</taxon>
        <taxon>Laurasiatheria</taxon>
        <taxon>Artiodactyla</taxon>
        <taxon>Ruminantia</taxon>
        <taxon>Pecora</taxon>
        <taxon>Moschidae</taxon>
        <taxon>Moschus</taxon>
    </lineage>
</organism>
<reference evidence="1" key="2">
    <citation type="submission" date="2025-09" db="UniProtKB">
        <authorList>
            <consortium name="Ensembl"/>
        </authorList>
    </citation>
    <scope>IDENTIFICATION</scope>
</reference>
<protein>
    <submittedName>
        <fullName evidence="1">Uncharacterized protein</fullName>
    </submittedName>
</protein>
<dbReference type="AlphaFoldDB" id="A0A8C6EB76"/>
<dbReference type="Ensembl" id="ENSMMST00000029114.1">
    <property type="protein sequence ID" value="ENSMMSP00000026394.1"/>
    <property type="gene ID" value="ENSMMSG00000019843.1"/>
</dbReference>
<proteinExistence type="predicted"/>